<sequence>MSMFLVFGHAFSASIEPKITRLLPDREAFKKAFSAGFEEAAAAGFHAVDKLPVVLDDALIRTTFQVLEDKFNRSNDTSERREIVVEILKLAELAK</sequence>
<dbReference type="AlphaFoldDB" id="A0A6P1BR14"/>
<name>A0A6P1BR14_9BRAD</name>
<proteinExistence type="predicted"/>
<evidence type="ECO:0000313" key="2">
    <source>
        <dbReference type="Proteomes" id="UP000468531"/>
    </source>
</evidence>
<reference evidence="1 2" key="1">
    <citation type="journal article" date="2020" name="Arch. Microbiol.">
        <title>Bradyrhizobium uaiense sp. nov., a new highly efficient cowpea symbiont.</title>
        <authorList>
            <person name="Cabral Michel D."/>
            <person name="Azarias Guimaraes A."/>
            <person name="Martins da Costa E."/>
            <person name="Soares de Carvalho T."/>
            <person name="Balsanelli E."/>
            <person name="Willems A."/>
            <person name="Maltempi de Souza E."/>
            <person name="de Souza Moreira F.M."/>
        </authorList>
    </citation>
    <scope>NUCLEOTIDE SEQUENCE [LARGE SCALE GENOMIC DNA]</scope>
    <source>
        <strain evidence="1 2">UFLA 03-164</strain>
    </source>
</reference>
<comment type="caution">
    <text evidence="1">The sequence shown here is derived from an EMBL/GenBank/DDBJ whole genome shotgun (WGS) entry which is preliminary data.</text>
</comment>
<protein>
    <submittedName>
        <fullName evidence="1">Uncharacterized protein</fullName>
    </submittedName>
</protein>
<organism evidence="1 2">
    <name type="scientific">Bradyrhizobium uaiense</name>
    <dbReference type="NCBI Taxonomy" id="2594946"/>
    <lineage>
        <taxon>Bacteria</taxon>
        <taxon>Pseudomonadati</taxon>
        <taxon>Pseudomonadota</taxon>
        <taxon>Alphaproteobacteria</taxon>
        <taxon>Hyphomicrobiales</taxon>
        <taxon>Nitrobacteraceae</taxon>
        <taxon>Bradyrhizobium</taxon>
    </lineage>
</organism>
<dbReference type="RefSeq" id="WP_163160242.1">
    <property type="nucleotide sequence ID" value="NZ_VKHP01000191.1"/>
</dbReference>
<evidence type="ECO:0000313" key="1">
    <source>
        <dbReference type="EMBL" id="NEV00695.1"/>
    </source>
</evidence>
<dbReference type="EMBL" id="VKHP01000191">
    <property type="protein sequence ID" value="NEV00695.1"/>
    <property type="molecule type" value="Genomic_DNA"/>
</dbReference>
<accession>A0A6P1BR14</accession>
<dbReference type="Proteomes" id="UP000468531">
    <property type="component" value="Unassembled WGS sequence"/>
</dbReference>
<keyword evidence="2" id="KW-1185">Reference proteome</keyword>
<gene>
    <name evidence="1" type="ORF">FNJ47_34055</name>
</gene>